<accession>A0A423PK92</accession>
<dbReference type="Proteomes" id="UP000283993">
    <property type="component" value="Unassembled WGS sequence"/>
</dbReference>
<feature type="signal peptide" evidence="1">
    <location>
        <begin position="1"/>
        <end position="39"/>
    </location>
</feature>
<keyword evidence="1" id="KW-0732">Signal</keyword>
<proteinExistence type="predicted"/>
<name>A0A423PK92_9GAMM</name>
<comment type="caution">
    <text evidence="2">The sequence shown here is derived from an EMBL/GenBank/DDBJ whole genome shotgun (WGS) entry which is preliminary data.</text>
</comment>
<evidence type="ECO:0000313" key="2">
    <source>
        <dbReference type="EMBL" id="ROO26015.1"/>
    </source>
</evidence>
<dbReference type="EMBL" id="AYKH01000024">
    <property type="protein sequence ID" value="ROO26015.1"/>
    <property type="molecule type" value="Genomic_DNA"/>
</dbReference>
<dbReference type="AlphaFoldDB" id="A0A423PK92"/>
<reference evidence="2 3" key="1">
    <citation type="submission" date="2013-10" db="EMBL/GenBank/DDBJ databases">
        <title>Salinisphaera orenii MK-B5 Genome Sequencing.</title>
        <authorList>
            <person name="Lai Q."/>
            <person name="Li C."/>
            <person name="Shao Z."/>
        </authorList>
    </citation>
    <scope>NUCLEOTIDE SEQUENCE [LARGE SCALE GENOMIC DNA]</scope>
    <source>
        <strain evidence="2 3">MK-B5</strain>
    </source>
</reference>
<organism evidence="2 3">
    <name type="scientific">Salinisphaera orenii MK-B5</name>
    <dbReference type="NCBI Taxonomy" id="856730"/>
    <lineage>
        <taxon>Bacteria</taxon>
        <taxon>Pseudomonadati</taxon>
        <taxon>Pseudomonadota</taxon>
        <taxon>Gammaproteobacteria</taxon>
        <taxon>Salinisphaerales</taxon>
        <taxon>Salinisphaeraceae</taxon>
        <taxon>Salinisphaera</taxon>
    </lineage>
</organism>
<evidence type="ECO:0000256" key="1">
    <source>
        <dbReference type="SAM" id="SignalP"/>
    </source>
</evidence>
<keyword evidence="3" id="KW-1185">Reference proteome</keyword>
<sequence>MLGRHTRSKIPGMHTPDHRRRRAALLLALAGFVSTAALASTEAAWQAFRDDVEAGCRAAADDDGFEVETITVDPFGSQHYGLARLTGRAPGTDRRQQRLCAYDKQTKVAEVGTAMAIDDPSAAGRAAGP</sequence>
<feature type="chain" id="PRO_5019499460" evidence="1">
    <location>
        <begin position="40"/>
        <end position="129"/>
    </location>
</feature>
<protein>
    <submittedName>
        <fullName evidence="2">Uncharacterized protein</fullName>
    </submittedName>
</protein>
<gene>
    <name evidence="2" type="ORF">SAOR_11555</name>
</gene>
<evidence type="ECO:0000313" key="3">
    <source>
        <dbReference type="Proteomes" id="UP000283993"/>
    </source>
</evidence>